<dbReference type="SMART" id="SM00850">
    <property type="entry name" value="LytTR"/>
    <property type="match status" value="1"/>
</dbReference>
<dbReference type="PANTHER" id="PTHR43102:SF2">
    <property type="entry name" value="GAF DOMAIN-CONTAINING PROTEIN"/>
    <property type="match status" value="1"/>
</dbReference>
<dbReference type="PANTHER" id="PTHR43102">
    <property type="entry name" value="SLR1143 PROTEIN"/>
    <property type="match status" value="1"/>
</dbReference>
<dbReference type="GO" id="GO:0003677">
    <property type="term" value="F:DNA binding"/>
    <property type="evidence" value="ECO:0007669"/>
    <property type="project" value="InterPro"/>
</dbReference>
<dbReference type="InterPro" id="IPR007492">
    <property type="entry name" value="LytTR_DNA-bd_dom"/>
</dbReference>
<name>A0A4Z0QB17_9BACT</name>
<feature type="domain" description="HTH LytTR-type" evidence="1">
    <location>
        <begin position="211"/>
        <end position="284"/>
    </location>
</feature>
<dbReference type="Gene3D" id="2.40.50.1020">
    <property type="entry name" value="LytTr DNA-binding domain"/>
    <property type="match status" value="1"/>
</dbReference>
<gene>
    <name evidence="2" type="ORF">E5K02_12860</name>
</gene>
<organism evidence="2 3">
    <name type="scientific">Hymenobacter metallicola</name>
    <dbReference type="NCBI Taxonomy" id="2563114"/>
    <lineage>
        <taxon>Bacteria</taxon>
        <taxon>Pseudomonadati</taxon>
        <taxon>Bacteroidota</taxon>
        <taxon>Cytophagia</taxon>
        <taxon>Cytophagales</taxon>
        <taxon>Hymenobacteraceae</taxon>
        <taxon>Hymenobacter</taxon>
    </lineage>
</organism>
<dbReference type="EMBL" id="SRMB01000002">
    <property type="protein sequence ID" value="TGE27277.1"/>
    <property type="molecule type" value="Genomic_DNA"/>
</dbReference>
<proteinExistence type="predicted"/>
<evidence type="ECO:0000313" key="2">
    <source>
        <dbReference type="EMBL" id="TGE27277.1"/>
    </source>
</evidence>
<dbReference type="PROSITE" id="PS50930">
    <property type="entry name" value="HTH_LYTTR"/>
    <property type="match status" value="1"/>
</dbReference>
<dbReference type="InterPro" id="IPR003018">
    <property type="entry name" value="GAF"/>
</dbReference>
<reference evidence="2 3" key="1">
    <citation type="submission" date="2019-04" db="EMBL/GenBank/DDBJ databases">
        <authorList>
            <person name="Feng G."/>
            <person name="Zhang J."/>
            <person name="Zhu H."/>
        </authorList>
    </citation>
    <scope>NUCLEOTIDE SEQUENCE [LARGE SCALE GENOMIC DNA]</scope>
    <source>
        <strain evidence="2 3">9PBR-1</strain>
    </source>
</reference>
<dbReference type="SUPFAM" id="SSF55781">
    <property type="entry name" value="GAF domain-like"/>
    <property type="match status" value="1"/>
</dbReference>
<evidence type="ECO:0000313" key="3">
    <source>
        <dbReference type="Proteomes" id="UP000298471"/>
    </source>
</evidence>
<dbReference type="Gene3D" id="3.30.450.40">
    <property type="match status" value="1"/>
</dbReference>
<dbReference type="Pfam" id="PF04397">
    <property type="entry name" value="LytTR"/>
    <property type="match status" value="1"/>
</dbReference>
<dbReference type="InterPro" id="IPR029016">
    <property type="entry name" value="GAF-like_dom_sf"/>
</dbReference>
<sequence>MPVKPSPTISSDTATTFFQRNASEAERLEALRNYQVLDTPPEEVFDDLAKLAAYICGTPISLVSLIDTERQWFKANVGLDGVESTEREVSFCQHAMFGNDVYEIEDAEQDPLFRTNPLVVNDPGIRFYAGAPLVTPEGHPLGTLCAIDRVPRRLNEQQRAALRILAREVVSHLELRRARLQLELEQRKLDGLLRMANDAADSLYMASRNELFIKQDHKLVRVSAADIRYVEALGDYVNIYVGRERHTVYSTMKELETKLPPREFARVHRKYIVRLDRIVAIETDAAIVDTGRGGEPATNLLPVPIGSSYKAGLLNRLNLV</sequence>
<dbReference type="RefSeq" id="WP_135395177.1">
    <property type="nucleotide sequence ID" value="NZ_SRMB01000002.1"/>
</dbReference>
<dbReference type="AlphaFoldDB" id="A0A4Z0QB17"/>
<dbReference type="SMART" id="SM00065">
    <property type="entry name" value="GAF"/>
    <property type="match status" value="1"/>
</dbReference>
<dbReference type="Proteomes" id="UP000298471">
    <property type="component" value="Unassembled WGS sequence"/>
</dbReference>
<evidence type="ECO:0000259" key="1">
    <source>
        <dbReference type="PROSITE" id="PS50930"/>
    </source>
</evidence>
<keyword evidence="3" id="KW-1185">Reference proteome</keyword>
<dbReference type="Pfam" id="PF01590">
    <property type="entry name" value="GAF"/>
    <property type="match status" value="1"/>
</dbReference>
<accession>A0A4Z0QB17</accession>
<comment type="caution">
    <text evidence="2">The sequence shown here is derived from an EMBL/GenBank/DDBJ whole genome shotgun (WGS) entry which is preliminary data.</text>
</comment>
<protein>
    <submittedName>
        <fullName evidence="2">GAF domain-containing protein</fullName>
    </submittedName>
</protein>
<dbReference type="OrthoDB" id="9811889at2"/>